<evidence type="ECO:0000313" key="1">
    <source>
        <dbReference type="EMBL" id="VFK80568.1"/>
    </source>
</evidence>
<reference evidence="1" key="1">
    <citation type="submission" date="2019-02" db="EMBL/GenBank/DDBJ databases">
        <authorList>
            <person name="Gruber-Vodicka R. H."/>
            <person name="Seah K. B. B."/>
        </authorList>
    </citation>
    <scope>NUCLEOTIDE SEQUENCE</scope>
    <source>
        <strain evidence="1">BECK_S127</strain>
    </source>
</reference>
<organism evidence="1">
    <name type="scientific">Candidatus Kentrum sp. SD</name>
    <dbReference type="NCBI Taxonomy" id="2126332"/>
    <lineage>
        <taxon>Bacteria</taxon>
        <taxon>Pseudomonadati</taxon>
        <taxon>Pseudomonadota</taxon>
        <taxon>Gammaproteobacteria</taxon>
        <taxon>Candidatus Kentrum</taxon>
    </lineage>
</organism>
<accession>A0A451BQM7</accession>
<sequence>MRNLSSPDTRYPAVPPRWVLIYFDVASMPLYLRATGEEMAPRRKNLRELKSSVGIPLTQKGLRLDVLRFSLVDTQIT</sequence>
<dbReference type="EMBL" id="CAADHB010000129">
    <property type="protein sequence ID" value="VFK80568.1"/>
    <property type="molecule type" value="Genomic_DNA"/>
</dbReference>
<gene>
    <name evidence="1" type="ORF">BECKSD772D_GA0070982_11292</name>
</gene>
<proteinExistence type="predicted"/>
<dbReference type="AlphaFoldDB" id="A0A451BQM7"/>
<protein>
    <submittedName>
        <fullName evidence="1">Uncharacterized protein</fullName>
    </submittedName>
</protein>
<name>A0A451BQM7_9GAMM</name>